<proteinExistence type="predicted"/>
<dbReference type="InterPro" id="IPR021330">
    <property type="entry name" value="DUF2939"/>
</dbReference>
<evidence type="ECO:0000313" key="1">
    <source>
        <dbReference type="EMBL" id="OTG64800.1"/>
    </source>
</evidence>
<protein>
    <recommendedName>
        <fullName evidence="3">DUF2939 domain-containing protein</fullName>
    </recommendedName>
</protein>
<evidence type="ECO:0000313" key="2">
    <source>
        <dbReference type="Proteomes" id="UP000242765"/>
    </source>
</evidence>
<gene>
    <name evidence="1" type="ORF">B9T28_11380</name>
</gene>
<sequence length="202" mass="23439">MNKVKIGFSLCILVCIALFFASPYWMLYQINQAIEQNQAGEISEYIDFPSVRASLKPQVNMLLRQKLGIEHPDHPLEVYATQLTDHFSEQVVDVAVTSQSIVLLMQGKQLKESIKLPKFDRYNKVYNLLFNPTHSQKMIANETTATEPLNTKNQVDQPQYQAHYLSLNTFEVIVPTTNVQQTRFIFQRHFLQWKLTKIDLGY</sequence>
<keyword evidence="2" id="KW-1185">Reference proteome</keyword>
<evidence type="ECO:0008006" key="3">
    <source>
        <dbReference type="Google" id="ProtNLM"/>
    </source>
</evidence>
<name>A0A1Y3CDS2_9GAMM</name>
<dbReference type="AlphaFoldDB" id="A0A1Y3CDS2"/>
<dbReference type="Pfam" id="PF11159">
    <property type="entry name" value="DUF2939"/>
    <property type="match status" value="1"/>
</dbReference>
<dbReference type="EMBL" id="NEGB01000006">
    <property type="protein sequence ID" value="OTG64800.1"/>
    <property type="molecule type" value="Genomic_DNA"/>
</dbReference>
<comment type="caution">
    <text evidence="1">The sequence shown here is derived from an EMBL/GenBank/DDBJ whole genome shotgun (WGS) entry which is preliminary data.</text>
</comment>
<accession>A0A1Y3CDS2</accession>
<organism evidence="1 2">
    <name type="scientific">Acinetobacter silvestris</name>
    <dbReference type="NCBI Taxonomy" id="1977882"/>
    <lineage>
        <taxon>Bacteria</taxon>
        <taxon>Pseudomonadati</taxon>
        <taxon>Pseudomonadota</taxon>
        <taxon>Gammaproteobacteria</taxon>
        <taxon>Moraxellales</taxon>
        <taxon>Moraxellaceae</taxon>
        <taxon>Acinetobacter</taxon>
    </lineage>
</organism>
<dbReference type="OrthoDB" id="5739641at2"/>
<dbReference type="RefSeq" id="WP_086204106.1">
    <property type="nucleotide sequence ID" value="NZ_NEGB01000006.1"/>
</dbReference>
<dbReference type="STRING" id="1977882.B9T28_11380"/>
<reference evidence="1 2" key="1">
    <citation type="submission" date="2017-04" db="EMBL/GenBank/DDBJ databases">
        <title>High diversity of culturable Acinetobacter species in natural soil and water ecosystems.</title>
        <authorList>
            <person name="Nemec A."/>
            <person name="Radolfova-Krizova L."/>
        </authorList>
    </citation>
    <scope>NUCLEOTIDE SEQUENCE [LARGE SCALE GENOMIC DNA]</scope>
    <source>
        <strain evidence="1 2">ANC 4999</strain>
    </source>
</reference>
<dbReference type="Proteomes" id="UP000242765">
    <property type="component" value="Unassembled WGS sequence"/>
</dbReference>